<evidence type="ECO:0000313" key="1">
    <source>
        <dbReference type="EMBL" id="GFZ09004.1"/>
    </source>
</evidence>
<dbReference type="EMBL" id="BJWL01000020">
    <property type="protein sequence ID" value="GFZ09004.1"/>
    <property type="molecule type" value="Genomic_DNA"/>
</dbReference>
<dbReference type="AlphaFoldDB" id="A0A7J0GDX9"/>
<keyword evidence="2" id="KW-1185">Reference proteome</keyword>
<proteinExistence type="predicted"/>
<sequence>MCHAITVAVPSDIVTTCDVTTNANDTTYHWGHICHRHHMTQEEFNRRLSKMPEELQTTEVRDNIFHELMGSDGHGYFRTYGSSVPRSAVNGQGFNPSQASSSSSIAEITRQVREVVTQEIEQRITEKFMVEFQGMKARLDSYESPQVGTNSSEQLVDTMGSVGVDIQDIEQIDSELVCTTT</sequence>
<gene>
    <name evidence="1" type="ORF">Acr_20g0008120</name>
</gene>
<dbReference type="Proteomes" id="UP000585474">
    <property type="component" value="Unassembled WGS sequence"/>
</dbReference>
<accession>A0A7J0GDX9</accession>
<organism evidence="1 2">
    <name type="scientific">Actinidia rufa</name>
    <dbReference type="NCBI Taxonomy" id="165716"/>
    <lineage>
        <taxon>Eukaryota</taxon>
        <taxon>Viridiplantae</taxon>
        <taxon>Streptophyta</taxon>
        <taxon>Embryophyta</taxon>
        <taxon>Tracheophyta</taxon>
        <taxon>Spermatophyta</taxon>
        <taxon>Magnoliopsida</taxon>
        <taxon>eudicotyledons</taxon>
        <taxon>Gunneridae</taxon>
        <taxon>Pentapetalae</taxon>
        <taxon>asterids</taxon>
        <taxon>Ericales</taxon>
        <taxon>Actinidiaceae</taxon>
        <taxon>Actinidia</taxon>
    </lineage>
</organism>
<dbReference type="OrthoDB" id="1629260at2759"/>
<reference evidence="1 2" key="1">
    <citation type="submission" date="2019-07" db="EMBL/GenBank/DDBJ databases">
        <title>De Novo Assembly of kiwifruit Actinidia rufa.</title>
        <authorList>
            <person name="Sugita-Konishi S."/>
            <person name="Sato K."/>
            <person name="Mori E."/>
            <person name="Abe Y."/>
            <person name="Kisaki G."/>
            <person name="Hamano K."/>
            <person name="Suezawa K."/>
            <person name="Otani M."/>
            <person name="Fukuda T."/>
            <person name="Manabe T."/>
            <person name="Gomi K."/>
            <person name="Tabuchi M."/>
            <person name="Akimitsu K."/>
            <person name="Kataoka I."/>
        </authorList>
    </citation>
    <scope>NUCLEOTIDE SEQUENCE [LARGE SCALE GENOMIC DNA]</scope>
    <source>
        <strain evidence="2">cv. Fuchu</strain>
    </source>
</reference>
<name>A0A7J0GDX9_9ERIC</name>
<evidence type="ECO:0000313" key="2">
    <source>
        <dbReference type="Proteomes" id="UP000585474"/>
    </source>
</evidence>
<protein>
    <submittedName>
        <fullName evidence="1">Uncharacterized protein</fullName>
    </submittedName>
</protein>
<comment type="caution">
    <text evidence="1">The sequence shown here is derived from an EMBL/GenBank/DDBJ whole genome shotgun (WGS) entry which is preliminary data.</text>
</comment>